<feature type="binding site" evidence="12">
    <location>
        <position position="108"/>
    </location>
    <ligand>
        <name>UDP-N-acetyl-alpha-D-glucosamine</name>
        <dbReference type="ChEBI" id="CHEBI:57705"/>
    </ligand>
</feature>
<keyword evidence="7 12" id="KW-0573">Peptidoglycan synthesis</keyword>
<feature type="domain" description="Enolpyruvate transferase" evidence="13">
    <location>
        <begin position="20"/>
        <end position="421"/>
    </location>
</feature>
<comment type="function">
    <text evidence="12">Cell wall formation. Adds enolpyruvyl to UDP-N-acetylglucosamine.</text>
</comment>
<feature type="binding site" evidence="12">
    <location>
        <begin position="137"/>
        <end position="141"/>
    </location>
    <ligand>
        <name>UDP-N-acetyl-alpha-D-glucosamine</name>
        <dbReference type="ChEBI" id="CHEBI:57705"/>
    </ligand>
</feature>
<dbReference type="GO" id="GO:0008360">
    <property type="term" value="P:regulation of cell shape"/>
    <property type="evidence" value="ECO:0007669"/>
    <property type="project" value="UniProtKB-KW"/>
</dbReference>
<dbReference type="InterPro" id="IPR013792">
    <property type="entry name" value="RNA3'P_cycl/enolpyr_Trfase_a/b"/>
</dbReference>
<dbReference type="Proteomes" id="UP000182835">
    <property type="component" value="Unassembled WGS sequence"/>
</dbReference>
<comment type="caution">
    <text evidence="12">Lacks conserved residue(s) required for the propagation of feature annotation.</text>
</comment>
<sequence>MQKHSGYFLEGILMEEIIVQSGNQLKGTVKIEGAKNAVLPILAASLLAEEGTTTLRNVPILSDVLTMNEVIRHLNVDVNFNEAANEVTINASRQLEIEAPYELVSQMRASIVVMGPLLARNGHAKVAMPGGCAIGKRPIDLHLKGFQALGAKINQKEGYIEAIADELHGNTIYLDFPSVGATQNIMMAAVKAKGTTIIENVAREPEIVDLANILNKMGAQIFGAGTETMRIEGVEHLHAVNHSIVQDRIEAGTFMVAAAMTEGNVLIQDAISEHNRPLISKLSEMGAEIIEEEDGLRVIGPKVLKPTDVKTMPHPGFPTDMQAQMTAIQMIAPGTSVVTETVFENRFQHLEEMRRMNAHVKIDGNVAVIEGGHEMQGALVYATDLRAAAALILVGLRSNGITRVRNLKYLDRGYYNFHKKLQALGGNVERVEIEHKATTKNATTIA</sequence>
<evidence type="ECO:0000256" key="1">
    <source>
        <dbReference type="ARBA" id="ARBA00004496"/>
    </source>
</evidence>
<feature type="active site" description="Proton donor" evidence="12">
    <location>
        <position position="132"/>
    </location>
</feature>
<dbReference type="HAMAP" id="MF_00111">
    <property type="entry name" value="MurA"/>
    <property type="match status" value="1"/>
</dbReference>
<dbReference type="InterPro" id="IPR050068">
    <property type="entry name" value="MurA_subfamily"/>
</dbReference>
<feature type="modified residue" description="2-(S-cysteinyl)pyruvic acid O-phosphothioketal" evidence="12">
    <location>
        <position position="132"/>
    </location>
</feature>
<dbReference type="GO" id="GO:0005737">
    <property type="term" value="C:cytoplasm"/>
    <property type="evidence" value="ECO:0007669"/>
    <property type="project" value="UniProtKB-SubCell"/>
</dbReference>
<keyword evidence="4 12" id="KW-0132">Cell division</keyword>
<dbReference type="PANTHER" id="PTHR43783:SF1">
    <property type="entry name" value="UDP-N-ACETYLGLUCOSAMINE 1-CARBOXYVINYLTRANSFERASE"/>
    <property type="match status" value="1"/>
</dbReference>
<dbReference type="AlphaFoldDB" id="A0A1L8R2R8"/>
<dbReference type="Pfam" id="PF00275">
    <property type="entry name" value="EPSP_synthase"/>
    <property type="match status" value="1"/>
</dbReference>
<evidence type="ECO:0000313" key="14">
    <source>
        <dbReference type="EMBL" id="OJG14069.1"/>
    </source>
</evidence>
<evidence type="ECO:0000256" key="12">
    <source>
        <dbReference type="HAMAP-Rule" id="MF_00111"/>
    </source>
</evidence>
<feature type="binding site" evidence="12">
    <location>
        <begin position="35"/>
        <end position="36"/>
    </location>
    <ligand>
        <name>phosphoenolpyruvate</name>
        <dbReference type="ChEBI" id="CHEBI:58702"/>
    </ligand>
</feature>
<keyword evidence="3 12" id="KW-0963">Cytoplasm</keyword>
<dbReference type="FunFam" id="3.65.10.10:FF:000001">
    <property type="entry name" value="UDP-N-acetylglucosamine 1-carboxyvinyltransferase"/>
    <property type="match status" value="1"/>
</dbReference>
<dbReference type="InterPro" id="IPR005750">
    <property type="entry name" value="UDP_GlcNAc_COvinyl_MurA"/>
</dbReference>
<evidence type="ECO:0000256" key="6">
    <source>
        <dbReference type="ARBA" id="ARBA00022960"/>
    </source>
</evidence>
<evidence type="ECO:0000256" key="11">
    <source>
        <dbReference type="ARBA" id="ARBA00047527"/>
    </source>
</evidence>
<dbReference type="InterPro" id="IPR036968">
    <property type="entry name" value="Enolpyruvate_Tfrase_sf"/>
</dbReference>
<evidence type="ECO:0000256" key="3">
    <source>
        <dbReference type="ARBA" id="ARBA00022490"/>
    </source>
</evidence>
<dbReference type="EC" id="2.5.1.7" evidence="12"/>
<feature type="binding site" evidence="12">
    <location>
        <position position="342"/>
    </location>
    <ligand>
        <name>UDP-N-acetyl-alpha-D-glucosamine</name>
        <dbReference type="ChEBI" id="CHEBI:57705"/>
    </ligand>
</feature>
<dbReference type="GO" id="GO:0008760">
    <property type="term" value="F:UDP-N-acetylglucosamine 1-carboxyvinyltransferase activity"/>
    <property type="evidence" value="ECO:0007669"/>
    <property type="project" value="UniProtKB-UniRule"/>
</dbReference>
<dbReference type="NCBIfam" id="NF006873">
    <property type="entry name" value="PRK09369.1"/>
    <property type="match status" value="1"/>
</dbReference>
<keyword evidence="12" id="KW-0670">Pyruvate</keyword>
<comment type="similarity">
    <text evidence="10 12">Belongs to the EPSP synthase family. MurA subfamily.</text>
</comment>
<dbReference type="GO" id="GO:0071555">
    <property type="term" value="P:cell wall organization"/>
    <property type="evidence" value="ECO:0007669"/>
    <property type="project" value="UniProtKB-KW"/>
</dbReference>
<keyword evidence="8 12" id="KW-0131">Cell cycle</keyword>
<keyword evidence="9 12" id="KW-0961">Cell wall biogenesis/degradation</keyword>
<dbReference type="EMBL" id="JXKG01000026">
    <property type="protein sequence ID" value="OJG14069.1"/>
    <property type="molecule type" value="Genomic_DNA"/>
</dbReference>
<evidence type="ECO:0000259" key="13">
    <source>
        <dbReference type="Pfam" id="PF00275"/>
    </source>
</evidence>
<dbReference type="PANTHER" id="PTHR43783">
    <property type="entry name" value="UDP-N-ACETYLGLUCOSAMINE 1-CARBOXYVINYLTRANSFERASE"/>
    <property type="match status" value="1"/>
</dbReference>
<dbReference type="GO" id="GO:0019277">
    <property type="term" value="P:UDP-N-acetylgalactosamine biosynthetic process"/>
    <property type="evidence" value="ECO:0007669"/>
    <property type="project" value="InterPro"/>
</dbReference>
<feature type="binding site" evidence="12">
    <location>
        <position position="320"/>
    </location>
    <ligand>
        <name>UDP-N-acetyl-alpha-D-glucosamine</name>
        <dbReference type="ChEBI" id="CHEBI:57705"/>
    </ligand>
</feature>
<dbReference type="SUPFAM" id="SSF55205">
    <property type="entry name" value="EPT/RTPC-like"/>
    <property type="match status" value="1"/>
</dbReference>
<dbReference type="GO" id="GO:0051301">
    <property type="term" value="P:cell division"/>
    <property type="evidence" value="ECO:0007669"/>
    <property type="project" value="UniProtKB-KW"/>
</dbReference>
<comment type="subcellular location">
    <subcellularLocation>
        <location evidence="1 12">Cytoplasm</location>
    </subcellularLocation>
</comment>
<name>A0A1L8R2R8_9ENTE</name>
<organism evidence="14 15">
    <name type="scientific">Enterococcus canintestini</name>
    <dbReference type="NCBI Taxonomy" id="317010"/>
    <lineage>
        <taxon>Bacteria</taxon>
        <taxon>Bacillati</taxon>
        <taxon>Bacillota</taxon>
        <taxon>Bacilli</taxon>
        <taxon>Lactobacillales</taxon>
        <taxon>Enterococcaceae</taxon>
        <taxon>Enterococcus</taxon>
    </lineage>
</organism>
<keyword evidence="5 12" id="KW-0808">Transferase</keyword>
<dbReference type="Gene3D" id="3.65.10.10">
    <property type="entry name" value="Enolpyruvate transferase domain"/>
    <property type="match status" value="2"/>
</dbReference>
<gene>
    <name evidence="12" type="primary">murA</name>
    <name evidence="14" type="ORF">RU96_GL001426</name>
</gene>
<evidence type="ECO:0000256" key="2">
    <source>
        <dbReference type="ARBA" id="ARBA00004752"/>
    </source>
</evidence>
<evidence type="ECO:0000256" key="8">
    <source>
        <dbReference type="ARBA" id="ARBA00023306"/>
    </source>
</evidence>
<evidence type="ECO:0000256" key="4">
    <source>
        <dbReference type="ARBA" id="ARBA00022618"/>
    </source>
</evidence>
<protein>
    <recommendedName>
        <fullName evidence="12">UDP-N-acetylglucosamine 1-carboxyvinyltransferase</fullName>
        <ecNumber evidence="12">2.5.1.7</ecNumber>
    </recommendedName>
    <alternativeName>
        <fullName evidence="12">Enoylpyruvate transferase</fullName>
    </alternativeName>
    <alternativeName>
        <fullName evidence="12">UDP-N-acetylglucosamine enolpyruvyl transferase</fullName>
        <shortName evidence="12">EPT</shortName>
    </alternativeName>
</protein>
<dbReference type="CDD" id="cd01555">
    <property type="entry name" value="UdpNAET"/>
    <property type="match status" value="1"/>
</dbReference>
<comment type="pathway">
    <text evidence="2 12">Cell wall biogenesis; peptidoglycan biosynthesis.</text>
</comment>
<keyword evidence="6 12" id="KW-0133">Cell shape</keyword>
<evidence type="ECO:0000256" key="9">
    <source>
        <dbReference type="ARBA" id="ARBA00023316"/>
    </source>
</evidence>
<dbReference type="GO" id="GO:0009252">
    <property type="term" value="P:peptidoglycan biosynthetic process"/>
    <property type="evidence" value="ECO:0007669"/>
    <property type="project" value="UniProtKB-UniRule"/>
</dbReference>
<dbReference type="STRING" id="317010.RU96_GL001426"/>
<proteinExistence type="inferred from homology"/>
<comment type="caution">
    <text evidence="14">The sequence shown here is derived from an EMBL/GenBank/DDBJ whole genome shotgun (WGS) entry which is preliminary data.</text>
</comment>
<accession>A0A1L8R2R8</accession>
<reference evidence="14 15" key="1">
    <citation type="submission" date="2014-12" db="EMBL/GenBank/DDBJ databases">
        <title>Draft genome sequences of 29 type strains of Enterococci.</title>
        <authorList>
            <person name="Zhong Z."/>
            <person name="Sun Z."/>
            <person name="Liu W."/>
            <person name="Zhang W."/>
            <person name="Zhang H."/>
        </authorList>
    </citation>
    <scope>NUCLEOTIDE SEQUENCE [LARGE SCALE GENOMIC DNA]</scope>
    <source>
        <strain evidence="14 15">DSM 21207</strain>
    </source>
</reference>
<evidence type="ECO:0000256" key="7">
    <source>
        <dbReference type="ARBA" id="ARBA00022984"/>
    </source>
</evidence>
<evidence type="ECO:0000256" key="10">
    <source>
        <dbReference type="ARBA" id="ARBA00038367"/>
    </source>
</evidence>
<dbReference type="UniPathway" id="UPA00219"/>
<comment type="catalytic activity">
    <reaction evidence="11 12">
        <text>phosphoenolpyruvate + UDP-N-acetyl-alpha-D-glucosamine = UDP-N-acetyl-3-O-(1-carboxyvinyl)-alpha-D-glucosamine + phosphate</text>
        <dbReference type="Rhea" id="RHEA:18681"/>
        <dbReference type="ChEBI" id="CHEBI:43474"/>
        <dbReference type="ChEBI" id="CHEBI:57705"/>
        <dbReference type="ChEBI" id="CHEBI:58702"/>
        <dbReference type="ChEBI" id="CHEBI:68483"/>
        <dbReference type="EC" id="2.5.1.7"/>
    </reaction>
</comment>
<evidence type="ECO:0000256" key="5">
    <source>
        <dbReference type="ARBA" id="ARBA00022679"/>
    </source>
</evidence>
<evidence type="ECO:0000313" key="15">
    <source>
        <dbReference type="Proteomes" id="UP000182835"/>
    </source>
</evidence>
<dbReference type="InterPro" id="IPR001986">
    <property type="entry name" value="Enolpyruvate_Tfrase_dom"/>
</dbReference>
<dbReference type="NCBIfam" id="TIGR01072">
    <property type="entry name" value="murA"/>
    <property type="match status" value="1"/>
</dbReference>